<keyword evidence="2" id="KW-1185">Reference proteome</keyword>
<gene>
    <name evidence="1" type="ORF">PV08_06583</name>
</gene>
<dbReference type="Gene3D" id="3.40.50.12500">
    <property type="match status" value="1"/>
</dbReference>
<dbReference type="HOGENOM" id="CLU_068086_1_0_1"/>
<evidence type="ECO:0000313" key="2">
    <source>
        <dbReference type="Proteomes" id="UP000053328"/>
    </source>
</evidence>
<sequence>MVRSIRLGVIVPSSNTVLEPLTSAIASSIDDTDVKVSVHYSRIRVTTIDTSGNANAQFSLEPMVAAAHHLADAAVDVIGWSGTSSGWLGFEQDQVLCKAIQKATGIPATSSILSLNELLHRIKSKRLGLVTPYVACVNQAIRKNYKSIGYEITPGRERFLSMTNNFDFGNVDESQIDAMVSEAVDAGADVVAICCTNLRGATRVPTWEHDHAIVVLDSVATTVWGMLQVTGVDPGSVKGWGSLFKT</sequence>
<evidence type="ECO:0000313" key="1">
    <source>
        <dbReference type="EMBL" id="KIW16528.1"/>
    </source>
</evidence>
<organism evidence="1 2">
    <name type="scientific">Exophiala spinifera</name>
    <dbReference type="NCBI Taxonomy" id="91928"/>
    <lineage>
        <taxon>Eukaryota</taxon>
        <taxon>Fungi</taxon>
        <taxon>Dikarya</taxon>
        <taxon>Ascomycota</taxon>
        <taxon>Pezizomycotina</taxon>
        <taxon>Eurotiomycetes</taxon>
        <taxon>Chaetothyriomycetidae</taxon>
        <taxon>Chaetothyriales</taxon>
        <taxon>Herpotrichiellaceae</taxon>
        <taxon>Exophiala</taxon>
    </lineage>
</organism>
<dbReference type="PANTHER" id="PTHR40267">
    <property type="entry name" value="BLR3294 PROTEIN"/>
    <property type="match status" value="1"/>
</dbReference>
<protein>
    <recommendedName>
        <fullName evidence="3">Asp/Glu/hydantoin racemase</fullName>
    </recommendedName>
</protein>
<dbReference type="PANTHER" id="PTHR40267:SF1">
    <property type="entry name" value="BLR3294 PROTEIN"/>
    <property type="match status" value="1"/>
</dbReference>
<accession>A0A0D2BC46</accession>
<dbReference type="EMBL" id="KN847495">
    <property type="protein sequence ID" value="KIW16528.1"/>
    <property type="molecule type" value="Genomic_DNA"/>
</dbReference>
<dbReference type="InterPro" id="IPR026286">
    <property type="entry name" value="MaiA/AMDase"/>
</dbReference>
<dbReference type="Pfam" id="PF17645">
    <property type="entry name" value="Amdase"/>
    <property type="match status" value="1"/>
</dbReference>
<dbReference type="STRING" id="91928.A0A0D2BC46"/>
<evidence type="ECO:0008006" key="3">
    <source>
        <dbReference type="Google" id="ProtNLM"/>
    </source>
</evidence>
<dbReference type="GeneID" id="27333666"/>
<dbReference type="Proteomes" id="UP000053328">
    <property type="component" value="Unassembled WGS sequence"/>
</dbReference>
<dbReference type="RefSeq" id="XP_016236744.1">
    <property type="nucleotide sequence ID" value="XM_016380917.1"/>
</dbReference>
<dbReference type="AlphaFoldDB" id="A0A0D2BC46"/>
<reference evidence="1 2" key="1">
    <citation type="submission" date="2015-01" db="EMBL/GenBank/DDBJ databases">
        <title>The Genome Sequence of Exophiala spinifera CBS89968.</title>
        <authorList>
            <consortium name="The Broad Institute Genomics Platform"/>
            <person name="Cuomo C."/>
            <person name="de Hoog S."/>
            <person name="Gorbushina A."/>
            <person name="Stielow B."/>
            <person name="Teixiera M."/>
            <person name="Abouelleil A."/>
            <person name="Chapman S.B."/>
            <person name="Priest M."/>
            <person name="Young S.K."/>
            <person name="Wortman J."/>
            <person name="Nusbaum C."/>
            <person name="Birren B."/>
        </authorList>
    </citation>
    <scope>NUCLEOTIDE SEQUENCE [LARGE SCALE GENOMIC DNA]</scope>
    <source>
        <strain evidence="1 2">CBS 89968</strain>
    </source>
</reference>
<dbReference type="OrthoDB" id="414270at2759"/>
<dbReference type="PIRSF" id="PIRSF015736">
    <property type="entry name" value="MI"/>
    <property type="match status" value="1"/>
</dbReference>
<dbReference type="InterPro" id="IPR053714">
    <property type="entry name" value="Iso_Racemase_Enz_sf"/>
</dbReference>
<name>A0A0D2BC46_9EURO</name>
<proteinExistence type="predicted"/>
<dbReference type="VEuPathDB" id="FungiDB:PV08_06583"/>